<evidence type="ECO:0000256" key="3">
    <source>
        <dbReference type="ARBA" id="ARBA00022801"/>
    </source>
</evidence>
<keyword evidence="2" id="KW-0058">Aromatic hydrocarbons catabolism</keyword>
<dbReference type="GO" id="GO:0097176">
    <property type="term" value="P:epoxide metabolic process"/>
    <property type="evidence" value="ECO:0007669"/>
    <property type="project" value="TreeGrafter"/>
</dbReference>
<dbReference type="PIRSF" id="PIRSF001112">
    <property type="entry name" value="Epoxide_hydrolase"/>
    <property type="match status" value="1"/>
</dbReference>
<evidence type="ECO:0000259" key="5">
    <source>
        <dbReference type="Pfam" id="PF06441"/>
    </source>
</evidence>
<evidence type="ECO:0000256" key="1">
    <source>
        <dbReference type="ARBA" id="ARBA00010088"/>
    </source>
</evidence>
<dbReference type="SUPFAM" id="SSF53474">
    <property type="entry name" value="alpha/beta-Hydrolases"/>
    <property type="match status" value="1"/>
</dbReference>
<feature type="active site" description="Proton acceptor" evidence="4">
    <location>
        <position position="356"/>
    </location>
</feature>
<evidence type="ECO:0000313" key="7">
    <source>
        <dbReference type="Proteomes" id="UP000576969"/>
    </source>
</evidence>
<keyword evidence="7" id="KW-1185">Reference proteome</keyword>
<dbReference type="InterPro" id="IPR010497">
    <property type="entry name" value="Epoxide_hydro_N"/>
</dbReference>
<gene>
    <name evidence="6" type="ORF">BJ991_000379</name>
</gene>
<evidence type="ECO:0000256" key="4">
    <source>
        <dbReference type="PIRSR" id="PIRSR001112-1"/>
    </source>
</evidence>
<dbReference type="InterPro" id="IPR016292">
    <property type="entry name" value="Epoxide_hydrolase"/>
</dbReference>
<dbReference type="InterPro" id="IPR000639">
    <property type="entry name" value="Epox_hydrolase-like"/>
</dbReference>
<feature type="active site" description="Nucleophile" evidence="4">
    <location>
        <position position="177"/>
    </location>
</feature>
<comment type="similarity">
    <text evidence="1">Belongs to the peptidase S33 family.</text>
</comment>
<accession>A0A7Y9KI91</accession>
<feature type="active site" description="Proton donor" evidence="4">
    <location>
        <position position="303"/>
    </location>
</feature>
<dbReference type="AlphaFoldDB" id="A0A7Y9KI91"/>
<dbReference type="EC" id="3.3.2.9" evidence="6"/>
<proteinExistence type="inferred from homology"/>
<dbReference type="Proteomes" id="UP000576969">
    <property type="component" value="Unassembled WGS sequence"/>
</dbReference>
<sequence length="379" mass="42152">MAEVIHRPAPIHVPDADLEDLRERLHRARWPDPLPAEPWEAGVDLAVLRELCRVWADEYDWRPHEGRLNALDPVLIPVDGVELHVFRAWSGRQGAIPLLLTHGWPGSVAEFRYVIEPLVDPVPGRPAFDLVMPTLPGFGFGGKPAEPGWGPTRIAHALHTLMTEELGYERYGVAGGDWGAIVGSRLAQLHAETVIGFHTNLPLLSNHRQSWWEDDPTERERAALDRWNAMDATGRAYAMIQATKPQSLTVGQTDSPAGLAAWVLEKFEAWSDGGLGVFQAEDLLTNLMFYWAPRSAASSAMIYYESRLDPEGRAHPMPDVPTGVAAFPGEINAVSRRWVEPHYRLAHYTEPPRGGHFAALEQPDLYAADVAEFFGSLPR</sequence>
<reference evidence="6 7" key="1">
    <citation type="submission" date="2020-07" db="EMBL/GenBank/DDBJ databases">
        <title>Sequencing the genomes of 1000 actinobacteria strains.</title>
        <authorList>
            <person name="Klenk H.-P."/>
        </authorList>
    </citation>
    <scope>NUCLEOTIDE SEQUENCE [LARGE SCALE GENOMIC DNA]</scope>
    <source>
        <strain evidence="6 7">DSM 24662</strain>
    </source>
</reference>
<dbReference type="InterPro" id="IPR029058">
    <property type="entry name" value="AB_hydrolase_fold"/>
</dbReference>
<organism evidence="6 7">
    <name type="scientific">Microbacterium immunditiarum</name>
    <dbReference type="NCBI Taxonomy" id="337480"/>
    <lineage>
        <taxon>Bacteria</taxon>
        <taxon>Bacillati</taxon>
        <taxon>Actinomycetota</taxon>
        <taxon>Actinomycetes</taxon>
        <taxon>Micrococcales</taxon>
        <taxon>Microbacteriaceae</taxon>
        <taxon>Microbacterium</taxon>
    </lineage>
</organism>
<evidence type="ECO:0000313" key="6">
    <source>
        <dbReference type="EMBL" id="NYE18351.1"/>
    </source>
</evidence>
<dbReference type="PRINTS" id="PR00412">
    <property type="entry name" value="EPOXHYDRLASE"/>
</dbReference>
<keyword evidence="3 6" id="KW-0378">Hydrolase</keyword>
<comment type="caution">
    <text evidence="6">The sequence shown here is derived from an EMBL/GenBank/DDBJ whole genome shotgun (WGS) entry which is preliminary data.</text>
</comment>
<dbReference type="Pfam" id="PF06441">
    <property type="entry name" value="EHN"/>
    <property type="match status" value="1"/>
</dbReference>
<name>A0A7Y9KI91_9MICO</name>
<dbReference type="EMBL" id="JACCBV010000001">
    <property type="protein sequence ID" value="NYE18351.1"/>
    <property type="molecule type" value="Genomic_DNA"/>
</dbReference>
<dbReference type="GO" id="GO:0033961">
    <property type="term" value="F:cis-stilbene-oxide hydrolase activity"/>
    <property type="evidence" value="ECO:0007669"/>
    <property type="project" value="UniProtKB-EC"/>
</dbReference>
<evidence type="ECO:0000256" key="2">
    <source>
        <dbReference type="ARBA" id="ARBA00022797"/>
    </source>
</evidence>
<dbReference type="PANTHER" id="PTHR21661">
    <property type="entry name" value="EPOXIDE HYDROLASE 1-RELATED"/>
    <property type="match status" value="1"/>
</dbReference>
<feature type="domain" description="Epoxide hydrolase N-terminal" evidence="5">
    <location>
        <begin position="7"/>
        <end position="111"/>
    </location>
</feature>
<dbReference type="RefSeq" id="WP_218852835.1">
    <property type="nucleotide sequence ID" value="NZ_JACCBV010000001.1"/>
</dbReference>
<dbReference type="Gene3D" id="3.40.50.1820">
    <property type="entry name" value="alpha/beta hydrolase"/>
    <property type="match status" value="1"/>
</dbReference>
<protein>
    <submittedName>
        <fullName evidence="6">Microsomal epoxide hydrolase</fullName>
        <ecNumber evidence="6">3.3.2.9</ecNumber>
    </submittedName>
</protein>
<dbReference type="PANTHER" id="PTHR21661:SF35">
    <property type="entry name" value="EPOXIDE HYDROLASE"/>
    <property type="match status" value="1"/>
</dbReference>